<dbReference type="EMBL" id="HG994364">
    <property type="protein sequence ID" value="CAF2327383.1"/>
    <property type="molecule type" value="Genomic_DNA"/>
</dbReference>
<dbReference type="AlphaFoldDB" id="A0A817B6F8"/>
<evidence type="ECO:0000313" key="1">
    <source>
        <dbReference type="EMBL" id="CAF2327383.1"/>
    </source>
</evidence>
<sequence>MCLSPEISVRFLSPEVSSPIRSVTMRSQLNMPLISASTTQKLSTSLAMRISIRFRNLLKIVRRKQRKLIQMNQQEIYDIERLQKELDEDMELESKINDALR</sequence>
<reference evidence="1" key="1">
    <citation type="submission" date="2021-01" db="EMBL/GenBank/DDBJ databases">
        <authorList>
            <consortium name="Genoscope - CEA"/>
            <person name="William W."/>
        </authorList>
    </citation>
    <scope>NUCLEOTIDE SEQUENCE</scope>
</reference>
<protein>
    <submittedName>
        <fullName evidence="1">(rape) hypothetical protein</fullName>
    </submittedName>
</protein>
<proteinExistence type="predicted"/>
<organism evidence="1">
    <name type="scientific">Brassica napus</name>
    <name type="common">Rape</name>
    <dbReference type="NCBI Taxonomy" id="3708"/>
    <lineage>
        <taxon>Eukaryota</taxon>
        <taxon>Viridiplantae</taxon>
        <taxon>Streptophyta</taxon>
        <taxon>Embryophyta</taxon>
        <taxon>Tracheophyta</taxon>
        <taxon>Spermatophyta</taxon>
        <taxon>Magnoliopsida</taxon>
        <taxon>eudicotyledons</taxon>
        <taxon>Gunneridae</taxon>
        <taxon>Pentapetalae</taxon>
        <taxon>rosids</taxon>
        <taxon>malvids</taxon>
        <taxon>Brassicales</taxon>
        <taxon>Brassicaceae</taxon>
        <taxon>Brassiceae</taxon>
        <taxon>Brassica</taxon>
    </lineage>
</organism>
<gene>
    <name evidence="1" type="ORF">DARMORV10_A10P12320.1</name>
</gene>
<accession>A0A817B6F8</accession>
<dbReference type="Proteomes" id="UP001295469">
    <property type="component" value="Chromosome A10"/>
</dbReference>
<name>A0A817B6F8_BRANA</name>